<keyword evidence="3" id="KW-1185">Reference proteome</keyword>
<name>A0AA39UZ04_9AGAR</name>
<protein>
    <submittedName>
        <fullName evidence="2">Uncharacterized protein</fullName>
    </submittedName>
</protein>
<feature type="region of interest" description="Disordered" evidence="1">
    <location>
        <begin position="1"/>
        <end position="117"/>
    </location>
</feature>
<evidence type="ECO:0000313" key="2">
    <source>
        <dbReference type="EMBL" id="KAK0498885.1"/>
    </source>
</evidence>
<gene>
    <name evidence="2" type="ORF">EDD18DRAFT_1154253</name>
</gene>
<evidence type="ECO:0000313" key="3">
    <source>
        <dbReference type="Proteomes" id="UP001175228"/>
    </source>
</evidence>
<feature type="region of interest" description="Disordered" evidence="1">
    <location>
        <begin position="210"/>
        <end position="233"/>
    </location>
</feature>
<sequence>MSIRLVKTPFSSPSSSPSFSTATSHDAGIFNSIDRNRSSRSATPKTAAAFRQAAAARPRGPRPGGQSPTVTSSYTQGDVMNAAVSRPSIPKRPSYLRGRTSPYAHALSPKGSGSRNARVVPLRSGASGFNAVHEEDESECESEEFMTRNQNRYTHHHTYDPTTHRPLPDVVLPPTFYKPLPTAASYNASDPNAFAKQVAGLLLSRVLDGRSAPRSKENRSYVKSSLSRVAVSI</sequence>
<feature type="compositionally biased region" description="Polar residues" evidence="1">
    <location>
        <begin position="67"/>
        <end position="78"/>
    </location>
</feature>
<dbReference type="EMBL" id="JAUEPU010000010">
    <property type="protein sequence ID" value="KAK0498885.1"/>
    <property type="molecule type" value="Genomic_DNA"/>
</dbReference>
<reference evidence="2" key="1">
    <citation type="submission" date="2023-06" db="EMBL/GenBank/DDBJ databases">
        <authorList>
            <consortium name="Lawrence Berkeley National Laboratory"/>
            <person name="Ahrendt S."/>
            <person name="Sahu N."/>
            <person name="Indic B."/>
            <person name="Wong-Bajracharya J."/>
            <person name="Merenyi Z."/>
            <person name="Ke H.-M."/>
            <person name="Monk M."/>
            <person name="Kocsube S."/>
            <person name="Drula E."/>
            <person name="Lipzen A."/>
            <person name="Balint B."/>
            <person name="Henrissat B."/>
            <person name="Andreopoulos B."/>
            <person name="Martin F.M."/>
            <person name="Harder C.B."/>
            <person name="Rigling D."/>
            <person name="Ford K.L."/>
            <person name="Foster G.D."/>
            <person name="Pangilinan J."/>
            <person name="Papanicolaou A."/>
            <person name="Barry K."/>
            <person name="LaButti K."/>
            <person name="Viragh M."/>
            <person name="Koriabine M."/>
            <person name="Yan M."/>
            <person name="Riley R."/>
            <person name="Champramary S."/>
            <person name="Plett K.L."/>
            <person name="Tsai I.J."/>
            <person name="Slot J."/>
            <person name="Sipos G."/>
            <person name="Plett J."/>
            <person name="Nagy L.G."/>
            <person name="Grigoriev I.V."/>
        </authorList>
    </citation>
    <scope>NUCLEOTIDE SEQUENCE</scope>
    <source>
        <strain evidence="2">HWK02</strain>
    </source>
</reference>
<proteinExistence type="predicted"/>
<organism evidence="2 3">
    <name type="scientific">Armillaria luteobubalina</name>
    <dbReference type="NCBI Taxonomy" id="153913"/>
    <lineage>
        <taxon>Eukaryota</taxon>
        <taxon>Fungi</taxon>
        <taxon>Dikarya</taxon>
        <taxon>Basidiomycota</taxon>
        <taxon>Agaricomycotina</taxon>
        <taxon>Agaricomycetes</taxon>
        <taxon>Agaricomycetidae</taxon>
        <taxon>Agaricales</taxon>
        <taxon>Marasmiineae</taxon>
        <taxon>Physalacriaceae</taxon>
        <taxon>Armillaria</taxon>
    </lineage>
</organism>
<evidence type="ECO:0000256" key="1">
    <source>
        <dbReference type="SAM" id="MobiDB-lite"/>
    </source>
</evidence>
<dbReference type="Proteomes" id="UP001175228">
    <property type="component" value="Unassembled WGS sequence"/>
</dbReference>
<feature type="compositionally biased region" description="Low complexity" evidence="1">
    <location>
        <begin position="8"/>
        <end position="24"/>
    </location>
</feature>
<feature type="compositionally biased region" description="Low complexity" evidence="1">
    <location>
        <begin position="47"/>
        <end position="58"/>
    </location>
</feature>
<accession>A0AA39UZ04</accession>
<comment type="caution">
    <text evidence="2">The sequence shown here is derived from an EMBL/GenBank/DDBJ whole genome shotgun (WGS) entry which is preliminary data.</text>
</comment>
<dbReference type="AlphaFoldDB" id="A0AA39UZ04"/>